<protein>
    <submittedName>
        <fullName evidence="7">Anticodon-binding domain protein</fullName>
    </submittedName>
</protein>
<evidence type="ECO:0000259" key="6">
    <source>
        <dbReference type="Pfam" id="PF08264"/>
    </source>
</evidence>
<keyword evidence="2" id="KW-0547">Nucleotide-binding</keyword>
<dbReference type="EMBL" id="ABYJ02000062">
    <property type="protein sequence ID" value="EEV01722.1"/>
    <property type="molecule type" value="Genomic_DNA"/>
</dbReference>
<dbReference type="InterPro" id="IPR023586">
    <property type="entry name" value="Ile-tRNA-ligase_type2"/>
</dbReference>
<reference evidence="7 8" key="1">
    <citation type="submission" date="2009-08" db="EMBL/GenBank/DDBJ databases">
        <authorList>
            <person name="Weinstock G."/>
            <person name="Sodergren E."/>
            <person name="Clifton S."/>
            <person name="Fulton L."/>
            <person name="Fulton B."/>
            <person name="Courtney L."/>
            <person name="Fronick C."/>
            <person name="Harrison M."/>
            <person name="Strong C."/>
            <person name="Farmer C."/>
            <person name="Delahaunty K."/>
            <person name="Markovic C."/>
            <person name="Hall O."/>
            <person name="Minx P."/>
            <person name="Tomlinson C."/>
            <person name="Mitreva M."/>
            <person name="Nelson J."/>
            <person name="Hou S."/>
            <person name="Wollam A."/>
            <person name="Pepin K.H."/>
            <person name="Johnson M."/>
            <person name="Bhonagiri V."/>
            <person name="Nash W.E."/>
            <person name="Warren W."/>
            <person name="Chinwalla A."/>
            <person name="Mardis E.R."/>
            <person name="Wilson R.K."/>
        </authorList>
    </citation>
    <scope>NUCLEOTIDE SEQUENCE [LARGE SCALE GENOMIC DNA]</scope>
    <source>
        <strain evidence="7 8">L1-82</strain>
    </source>
</reference>
<dbReference type="SUPFAM" id="SSF47323">
    <property type="entry name" value="Anticodon-binding domain of a subclass of class I aminoacyl-tRNA synthetases"/>
    <property type="match status" value="2"/>
</dbReference>
<dbReference type="Gene3D" id="1.10.730.10">
    <property type="entry name" value="Isoleucyl-tRNA Synthetase, Domain 1"/>
    <property type="match status" value="1"/>
</dbReference>
<evidence type="ECO:0000256" key="4">
    <source>
        <dbReference type="ARBA" id="ARBA00022917"/>
    </source>
</evidence>
<evidence type="ECO:0000256" key="5">
    <source>
        <dbReference type="ARBA" id="ARBA00023146"/>
    </source>
</evidence>
<feature type="domain" description="Methionyl/Valyl/Leucyl/Isoleucyl-tRNA synthetase anticodon-binding" evidence="6">
    <location>
        <begin position="2"/>
        <end position="88"/>
    </location>
</feature>
<dbReference type="Pfam" id="PF19302">
    <property type="entry name" value="DUF5915"/>
    <property type="match status" value="1"/>
</dbReference>
<dbReference type="GO" id="GO:0004822">
    <property type="term" value="F:isoleucine-tRNA ligase activity"/>
    <property type="evidence" value="ECO:0007669"/>
    <property type="project" value="InterPro"/>
</dbReference>
<sequence>YMTLYTALVEICKAAAPMIPFMTEEIYQNLVRSINTEAPESIHLCDFPAVNDAWIDKDLEKNMDEVLKIVVMGRACRNSANIKNRQPIGNMYVKAPNVLPEYFVEIIEDELNVKKVNFTEDVSAYTSYTFKPQLRTVGPKYGKFLGQIQKALAELDGNKAMAELKADGVLTLPSVSDDVKLSEEDLLITMTQMEGYVTEGDNTVTVVLDTNLTPELVEEGFVREIISKIQTMRKEAGFEVMDKISIYYHADEKVADIFNKYENDIMGDVLGTEVVAEADSFDSGENGIYCKEWNINGEKVLLGVKKGEN</sequence>
<proteinExistence type="predicted"/>
<evidence type="ECO:0000256" key="3">
    <source>
        <dbReference type="ARBA" id="ARBA00022840"/>
    </source>
</evidence>
<dbReference type="InterPro" id="IPR009080">
    <property type="entry name" value="tRNAsynth_Ia_anticodon-bd"/>
</dbReference>
<evidence type="ECO:0000256" key="2">
    <source>
        <dbReference type="ARBA" id="ARBA00022741"/>
    </source>
</evidence>
<gene>
    <name evidence="7" type="ORF">ROSINTL182_06374</name>
</gene>
<feature type="non-terminal residue" evidence="7">
    <location>
        <position position="1"/>
    </location>
</feature>
<keyword evidence="1" id="KW-0436">Ligase</keyword>
<comment type="caution">
    <text evidence="7">The sequence shown here is derived from an EMBL/GenBank/DDBJ whole genome shotgun (WGS) entry which is preliminary data.</text>
</comment>
<dbReference type="HOGENOM" id="CLU_898717_0_0_9"/>
<dbReference type="Proteomes" id="UP000004828">
    <property type="component" value="Unassembled WGS sequence"/>
</dbReference>
<dbReference type="RefSeq" id="WP_006856504.1">
    <property type="nucleotide sequence ID" value="NZ_GG692718.1"/>
</dbReference>
<dbReference type="GO" id="GO:0006428">
    <property type="term" value="P:isoleucyl-tRNA aminoacylation"/>
    <property type="evidence" value="ECO:0007669"/>
    <property type="project" value="TreeGrafter"/>
</dbReference>
<keyword evidence="3" id="KW-0067">ATP-binding</keyword>
<evidence type="ECO:0000313" key="7">
    <source>
        <dbReference type="EMBL" id="EEV01722.1"/>
    </source>
</evidence>
<keyword evidence="5" id="KW-0030">Aminoacyl-tRNA synthetase</keyword>
<dbReference type="PANTHER" id="PTHR42780:SF1">
    <property type="entry name" value="ISOLEUCINE--TRNA LIGASE, CYTOPLASMIC"/>
    <property type="match status" value="1"/>
</dbReference>
<keyword evidence="4" id="KW-0648">Protein biosynthesis</keyword>
<dbReference type="Pfam" id="PF08264">
    <property type="entry name" value="Anticodon_1"/>
    <property type="match status" value="1"/>
</dbReference>
<dbReference type="AlphaFoldDB" id="C7G8Z8"/>
<dbReference type="GO" id="GO:0005524">
    <property type="term" value="F:ATP binding"/>
    <property type="evidence" value="ECO:0007669"/>
    <property type="project" value="UniProtKB-KW"/>
</dbReference>
<organism evidence="7 8">
    <name type="scientific">Roseburia intestinalis L1-82</name>
    <dbReference type="NCBI Taxonomy" id="536231"/>
    <lineage>
        <taxon>Bacteria</taxon>
        <taxon>Bacillati</taxon>
        <taxon>Bacillota</taxon>
        <taxon>Clostridia</taxon>
        <taxon>Lachnospirales</taxon>
        <taxon>Lachnospiraceae</taxon>
        <taxon>Roseburia</taxon>
    </lineage>
</organism>
<evidence type="ECO:0000313" key="8">
    <source>
        <dbReference type="Proteomes" id="UP000004828"/>
    </source>
</evidence>
<name>C7G8Z8_9FIRM</name>
<evidence type="ECO:0000256" key="1">
    <source>
        <dbReference type="ARBA" id="ARBA00022598"/>
    </source>
</evidence>
<dbReference type="InterPro" id="IPR013155">
    <property type="entry name" value="M/V/L/I-tRNA-synth_anticd-bd"/>
</dbReference>
<dbReference type="PANTHER" id="PTHR42780">
    <property type="entry name" value="SOLEUCYL-TRNA SYNTHETASE"/>
    <property type="match status" value="1"/>
</dbReference>
<accession>C7G8Z8</accession>